<accession>A0A2M6P0R3</accession>
<name>A0A2M6P0R3_9BACT</name>
<gene>
    <name evidence="2" type="ORF">COU30_03110</name>
</gene>
<organism evidence="2 3">
    <name type="scientific">Candidatus Magasanikbacteria bacterium CG10_big_fil_rev_8_21_14_0_10_38_6</name>
    <dbReference type="NCBI Taxonomy" id="1974647"/>
    <lineage>
        <taxon>Bacteria</taxon>
        <taxon>Candidatus Magasanikiibacteriota</taxon>
    </lineage>
</organism>
<sequence length="141" mass="16380">MARQIQEKKEPDEIGEEGILTKIELPIPTKTKTNDDTETYFAKQWYDNQERQTPDKAHPEKGGELMSPYFHKIKYYESQLIHKALPEQTIRIEAAYDPRIDTQGQFSATKKDFPVTITKEVNAPPKQKKKETKSLKHSMTT</sequence>
<evidence type="ECO:0000256" key="1">
    <source>
        <dbReference type="SAM" id="MobiDB-lite"/>
    </source>
</evidence>
<feature type="compositionally biased region" description="Basic and acidic residues" evidence="1">
    <location>
        <begin position="48"/>
        <end position="63"/>
    </location>
</feature>
<dbReference type="EMBL" id="PFBW01000135">
    <property type="protein sequence ID" value="PIR77323.1"/>
    <property type="molecule type" value="Genomic_DNA"/>
</dbReference>
<evidence type="ECO:0000313" key="3">
    <source>
        <dbReference type="Proteomes" id="UP000228528"/>
    </source>
</evidence>
<protein>
    <submittedName>
        <fullName evidence="2">Uncharacterized protein</fullName>
    </submittedName>
</protein>
<evidence type="ECO:0000313" key="2">
    <source>
        <dbReference type="EMBL" id="PIR77323.1"/>
    </source>
</evidence>
<dbReference type="Proteomes" id="UP000228528">
    <property type="component" value="Unassembled WGS sequence"/>
</dbReference>
<proteinExistence type="predicted"/>
<feature type="region of interest" description="Disordered" evidence="1">
    <location>
        <begin position="45"/>
        <end position="64"/>
    </location>
</feature>
<dbReference type="AlphaFoldDB" id="A0A2M6P0R3"/>
<feature type="region of interest" description="Disordered" evidence="1">
    <location>
        <begin position="116"/>
        <end position="141"/>
    </location>
</feature>
<reference evidence="3" key="1">
    <citation type="submission" date="2017-09" db="EMBL/GenBank/DDBJ databases">
        <title>Depth-based differentiation of microbial function through sediment-hosted aquifers and enrichment of novel symbionts in the deep terrestrial subsurface.</title>
        <authorList>
            <person name="Probst A.J."/>
            <person name="Ladd B."/>
            <person name="Jarett J.K."/>
            <person name="Geller-Mcgrath D.E."/>
            <person name="Sieber C.M.K."/>
            <person name="Emerson J.B."/>
            <person name="Anantharaman K."/>
            <person name="Thomas B.C."/>
            <person name="Malmstrom R."/>
            <person name="Stieglmeier M."/>
            <person name="Klingl A."/>
            <person name="Woyke T."/>
            <person name="Ryan C.M."/>
            <person name="Banfield J.F."/>
        </authorList>
    </citation>
    <scope>NUCLEOTIDE SEQUENCE [LARGE SCALE GENOMIC DNA]</scope>
</reference>
<comment type="caution">
    <text evidence="2">The sequence shown here is derived from an EMBL/GenBank/DDBJ whole genome shotgun (WGS) entry which is preliminary data.</text>
</comment>